<evidence type="ECO:0000313" key="14">
    <source>
        <dbReference type="Proteomes" id="UP000601789"/>
    </source>
</evidence>
<accession>A0ABS0SFZ1</accession>
<feature type="transmembrane region" description="Helical" evidence="11">
    <location>
        <begin position="21"/>
        <end position="43"/>
    </location>
</feature>
<keyword evidence="3" id="KW-0813">Transport</keyword>
<feature type="region of interest" description="Disordered" evidence="10">
    <location>
        <begin position="170"/>
        <end position="243"/>
    </location>
</feature>
<evidence type="ECO:0000256" key="8">
    <source>
        <dbReference type="ARBA" id="ARBA00022989"/>
    </source>
</evidence>
<evidence type="ECO:0000256" key="11">
    <source>
        <dbReference type="SAM" id="Phobius"/>
    </source>
</evidence>
<evidence type="ECO:0000256" key="3">
    <source>
        <dbReference type="ARBA" id="ARBA00022448"/>
    </source>
</evidence>
<dbReference type="InterPro" id="IPR051045">
    <property type="entry name" value="TonB-dependent_transducer"/>
</dbReference>
<dbReference type="RefSeq" id="WP_198477765.1">
    <property type="nucleotide sequence ID" value="NZ_JADGMQ010000014.1"/>
</dbReference>
<keyword evidence="4" id="KW-1003">Cell membrane</keyword>
<comment type="similarity">
    <text evidence="2">Belongs to the TonB family.</text>
</comment>
<evidence type="ECO:0000313" key="13">
    <source>
        <dbReference type="EMBL" id="MBI1622227.1"/>
    </source>
</evidence>
<feature type="domain" description="TonB C-terminal" evidence="12">
    <location>
        <begin position="243"/>
        <end position="331"/>
    </location>
</feature>
<keyword evidence="14" id="KW-1185">Reference proteome</keyword>
<dbReference type="Pfam" id="PF03544">
    <property type="entry name" value="TonB_C"/>
    <property type="match status" value="1"/>
</dbReference>
<evidence type="ECO:0000256" key="2">
    <source>
        <dbReference type="ARBA" id="ARBA00006555"/>
    </source>
</evidence>
<feature type="compositionally biased region" description="Low complexity" evidence="10">
    <location>
        <begin position="210"/>
        <end position="243"/>
    </location>
</feature>
<protein>
    <submittedName>
        <fullName evidence="13">Energy transducer TonB</fullName>
    </submittedName>
</protein>
<evidence type="ECO:0000256" key="7">
    <source>
        <dbReference type="ARBA" id="ARBA00022927"/>
    </source>
</evidence>
<keyword evidence="6 11" id="KW-0812">Transmembrane</keyword>
<comment type="subcellular location">
    <subcellularLocation>
        <location evidence="1">Cell inner membrane</location>
        <topology evidence="1">Single-pass membrane protein</topology>
        <orientation evidence="1">Periplasmic side</orientation>
    </subcellularLocation>
</comment>
<sequence>MSEYSDVAWSRSLSRTSPAHIALWAVAAVAMVTVHAGAAWLVMRERPVVAADDAAPAIMVEFASMAMSPSAETEQVAPDEIDSVEAEKVEAVDTAEAIDEVEPVEAEPVEETAEVVEPEIVEAEPVETALANMPVDPLLAEQVEPVEETEVAAVASEVVEPEEIEEVLPEVVPVPQARPERPVQQAKVEKPKREKPREEPRRPRRQEASQQKTRAQVATAQQAPRAAAPQASAGSGSSMSPARWQSRLMSHLERRKRYPSSAKRARKQGVVQVRFTIDGSGNVGSVALTRSSGVSELDNEVLSLVRRASPVPAPPPGVSRTIVVPIKFSLR</sequence>
<evidence type="ECO:0000256" key="1">
    <source>
        <dbReference type="ARBA" id="ARBA00004383"/>
    </source>
</evidence>
<comment type="caution">
    <text evidence="13">The sequence shown here is derived from an EMBL/GenBank/DDBJ whole genome shotgun (WGS) entry which is preliminary data.</text>
</comment>
<dbReference type="PANTHER" id="PTHR33446">
    <property type="entry name" value="PROTEIN TONB-RELATED"/>
    <property type="match status" value="1"/>
</dbReference>
<name>A0ABS0SFZ1_9HYPH</name>
<keyword evidence="7" id="KW-0653">Protein transport</keyword>
<feature type="compositionally biased region" description="Basic and acidic residues" evidence="10">
    <location>
        <begin position="187"/>
        <end position="207"/>
    </location>
</feature>
<dbReference type="PROSITE" id="PS52015">
    <property type="entry name" value="TONB_CTD"/>
    <property type="match status" value="1"/>
</dbReference>
<reference evidence="13 14" key="1">
    <citation type="submission" date="2020-10" db="EMBL/GenBank/DDBJ databases">
        <title>Aquamicrobium zhengzhouensis sp. nov., a exopolysaccharide producing bacterium isolated from farmland soil.</title>
        <authorList>
            <person name="Wang X."/>
        </authorList>
    </citation>
    <scope>NUCLEOTIDE SEQUENCE [LARGE SCALE GENOMIC DNA]</scope>
    <source>
        <strain evidence="14">cd-1</strain>
    </source>
</reference>
<proteinExistence type="inferred from homology"/>
<evidence type="ECO:0000259" key="12">
    <source>
        <dbReference type="PROSITE" id="PS52015"/>
    </source>
</evidence>
<dbReference type="NCBIfam" id="TIGR01352">
    <property type="entry name" value="tonB_Cterm"/>
    <property type="match status" value="1"/>
</dbReference>
<dbReference type="PANTHER" id="PTHR33446:SF2">
    <property type="entry name" value="PROTEIN TONB"/>
    <property type="match status" value="1"/>
</dbReference>
<dbReference type="InterPro" id="IPR006260">
    <property type="entry name" value="TonB/TolA_C"/>
</dbReference>
<keyword evidence="8 11" id="KW-1133">Transmembrane helix</keyword>
<keyword evidence="9 11" id="KW-0472">Membrane</keyword>
<dbReference type="SUPFAM" id="SSF74653">
    <property type="entry name" value="TolA/TonB C-terminal domain"/>
    <property type="match status" value="1"/>
</dbReference>
<evidence type="ECO:0000256" key="9">
    <source>
        <dbReference type="ARBA" id="ARBA00023136"/>
    </source>
</evidence>
<gene>
    <name evidence="13" type="ORF">IOD40_16320</name>
</gene>
<dbReference type="InterPro" id="IPR037682">
    <property type="entry name" value="TonB_C"/>
</dbReference>
<dbReference type="EMBL" id="JADGMQ010000014">
    <property type="protein sequence ID" value="MBI1622227.1"/>
    <property type="molecule type" value="Genomic_DNA"/>
</dbReference>
<evidence type="ECO:0000256" key="10">
    <source>
        <dbReference type="SAM" id="MobiDB-lite"/>
    </source>
</evidence>
<evidence type="ECO:0000256" key="4">
    <source>
        <dbReference type="ARBA" id="ARBA00022475"/>
    </source>
</evidence>
<evidence type="ECO:0000256" key="6">
    <source>
        <dbReference type="ARBA" id="ARBA00022692"/>
    </source>
</evidence>
<dbReference type="Gene3D" id="3.30.1150.10">
    <property type="match status" value="1"/>
</dbReference>
<organism evidence="13 14">
    <name type="scientific">Aquamicrobium zhengzhouense</name>
    <dbReference type="NCBI Taxonomy" id="2781738"/>
    <lineage>
        <taxon>Bacteria</taxon>
        <taxon>Pseudomonadati</taxon>
        <taxon>Pseudomonadota</taxon>
        <taxon>Alphaproteobacteria</taxon>
        <taxon>Hyphomicrobiales</taxon>
        <taxon>Phyllobacteriaceae</taxon>
        <taxon>Aquamicrobium</taxon>
    </lineage>
</organism>
<keyword evidence="5" id="KW-0997">Cell inner membrane</keyword>
<evidence type="ECO:0000256" key="5">
    <source>
        <dbReference type="ARBA" id="ARBA00022519"/>
    </source>
</evidence>
<dbReference type="Proteomes" id="UP000601789">
    <property type="component" value="Unassembled WGS sequence"/>
</dbReference>